<reference evidence="2" key="1">
    <citation type="submission" date="2018-01" db="EMBL/GenBank/DDBJ databases">
        <title>Genomic characterization of Leptospira inadai serogroup Lyme isolated from captured rat in Brazil and comparative analysis with human reference strain.</title>
        <authorList>
            <person name="Moreno L.Z."/>
            <person name="Loureiro A.P."/>
            <person name="Miraglia F."/>
            <person name="Kremer F.S."/>
            <person name="Eslabao M.R."/>
            <person name="Dellagostin O.A."/>
            <person name="Lilenbaum W."/>
            <person name="Moreno A.M."/>
        </authorList>
    </citation>
    <scope>NUCLEOTIDE SEQUENCE [LARGE SCALE GENOMIC DNA]</scope>
    <source>
        <strain evidence="2">M34/99</strain>
    </source>
</reference>
<dbReference type="PANTHER" id="PTHR38011:SF11">
    <property type="entry name" value="2,5-DIAMINO-6-RIBOSYLAMINO-4(3H)-PYRIMIDINONE 5'-PHOSPHATE REDUCTASE"/>
    <property type="match status" value="1"/>
</dbReference>
<keyword evidence="3" id="KW-1185">Reference proteome</keyword>
<dbReference type="RefSeq" id="WP_010413152.1">
    <property type="nucleotide sequence ID" value="NZ_MCRM02000014.1"/>
</dbReference>
<dbReference type="PANTHER" id="PTHR38011">
    <property type="entry name" value="DIHYDROFOLATE REDUCTASE FAMILY PROTEIN (AFU_ORTHOLOGUE AFUA_8G06820)"/>
    <property type="match status" value="1"/>
</dbReference>
<proteinExistence type="predicted"/>
<sequence>MRKVILQMQMSVDGYVSAVDRDLDWQIWDWGDDWNWDDRLKKDFNTIFESIDCILLSRKMLEQGYLNHWGNAAKKFPVNPQYAFAKKIIDTNKVVPTGKLKNSEWDRTEIVNGNLIEEVKALKRRSGGSIITFGGASFASSLTEAGLIDEFQFFVNPTAVGRGLSIFNNLNTGLRLKLVRSVGYDCGMVVNRYIPET</sequence>
<dbReference type="InterPro" id="IPR050765">
    <property type="entry name" value="Riboflavin_Biosynth_HTPR"/>
</dbReference>
<evidence type="ECO:0000259" key="1">
    <source>
        <dbReference type="Pfam" id="PF01872"/>
    </source>
</evidence>
<dbReference type="SUPFAM" id="SSF53597">
    <property type="entry name" value="Dihydrofolate reductase-like"/>
    <property type="match status" value="1"/>
</dbReference>
<name>A0ABX4YGJ6_9LEPT</name>
<evidence type="ECO:0000313" key="2">
    <source>
        <dbReference type="EMBL" id="PNV74392.1"/>
    </source>
</evidence>
<accession>A0ABX4YGJ6</accession>
<organism evidence="2 3">
    <name type="scientific">Leptospira inadai serovar Lyme</name>
    <dbReference type="NCBI Taxonomy" id="293084"/>
    <lineage>
        <taxon>Bacteria</taxon>
        <taxon>Pseudomonadati</taxon>
        <taxon>Spirochaetota</taxon>
        <taxon>Spirochaetia</taxon>
        <taxon>Leptospirales</taxon>
        <taxon>Leptospiraceae</taxon>
        <taxon>Leptospira</taxon>
    </lineage>
</organism>
<feature type="domain" description="Bacterial bifunctional deaminase-reductase C-terminal" evidence="1">
    <location>
        <begin position="2"/>
        <end position="190"/>
    </location>
</feature>
<evidence type="ECO:0000313" key="3">
    <source>
        <dbReference type="Proteomes" id="UP000094669"/>
    </source>
</evidence>
<dbReference type="InterPro" id="IPR024072">
    <property type="entry name" value="DHFR-like_dom_sf"/>
</dbReference>
<dbReference type="Proteomes" id="UP000094669">
    <property type="component" value="Unassembled WGS sequence"/>
</dbReference>
<dbReference type="EMBL" id="MCRM02000014">
    <property type="protein sequence ID" value="PNV74392.1"/>
    <property type="molecule type" value="Genomic_DNA"/>
</dbReference>
<protein>
    <submittedName>
        <fullName evidence="2">Deaminase</fullName>
    </submittedName>
</protein>
<comment type="caution">
    <text evidence="2">The sequence shown here is derived from an EMBL/GenBank/DDBJ whole genome shotgun (WGS) entry which is preliminary data.</text>
</comment>
<dbReference type="Pfam" id="PF01872">
    <property type="entry name" value="RibD_C"/>
    <property type="match status" value="1"/>
</dbReference>
<dbReference type="InterPro" id="IPR002734">
    <property type="entry name" value="RibDG_C"/>
</dbReference>
<dbReference type="Gene3D" id="3.40.430.10">
    <property type="entry name" value="Dihydrofolate Reductase, subunit A"/>
    <property type="match status" value="1"/>
</dbReference>
<gene>
    <name evidence="2" type="ORF">BES34_013575</name>
</gene>